<feature type="chain" id="PRO_5042529806" evidence="1">
    <location>
        <begin position="19"/>
        <end position="136"/>
    </location>
</feature>
<dbReference type="Proteomes" id="UP000694920">
    <property type="component" value="Unplaced"/>
</dbReference>
<keyword evidence="2" id="KW-1185">Reference proteome</keyword>
<proteinExistence type="predicted"/>
<dbReference type="KEGG" id="ccin:107265881"/>
<evidence type="ECO:0000313" key="3">
    <source>
        <dbReference type="RefSeq" id="XP_015591251.1"/>
    </source>
</evidence>
<feature type="signal peptide" evidence="1">
    <location>
        <begin position="1"/>
        <end position="18"/>
    </location>
</feature>
<gene>
    <name evidence="3" type="primary">LOC107265881</name>
</gene>
<evidence type="ECO:0000256" key="1">
    <source>
        <dbReference type="SAM" id="SignalP"/>
    </source>
</evidence>
<reference evidence="3" key="1">
    <citation type="submission" date="2025-08" db="UniProtKB">
        <authorList>
            <consortium name="RefSeq"/>
        </authorList>
    </citation>
    <scope>IDENTIFICATION</scope>
</reference>
<dbReference type="GeneID" id="107265881"/>
<name>A0AAJ7BPJ8_CEPCN</name>
<dbReference type="AlphaFoldDB" id="A0AAJ7BPJ8"/>
<dbReference type="InterPro" id="IPR031734">
    <property type="entry name" value="MBF2"/>
</dbReference>
<dbReference type="Pfam" id="PF15868">
    <property type="entry name" value="MBF2"/>
    <property type="match status" value="1"/>
</dbReference>
<keyword evidence="1" id="KW-0732">Signal</keyword>
<protein>
    <submittedName>
        <fullName evidence="3">Probable salivary secreted peptide</fullName>
    </submittedName>
</protein>
<sequence>MGVKSVLALAFVLAVVAAANIPLNNVAFAQHYKNNSTNSSLSHNLIVGSRLPGDRLVRQQSVVRSSSWMQVTTWQQTFNATLYTYITQVRSLDQKTNGNGAQASLIAGGPGYNYVTLRFKSQRGHGINHVVQLYAR</sequence>
<dbReference type="PANTHER" id="PTHR37685">
    <property type="entry name" value="GEO11136P1-RELATED"/>
    <property type="match status" value="1"/>
</dbReference>
<dbReference type="PANTHER" id="PTHR37685:SF1">
    <property type="entry name" value="GEO11136P1-RELATED"/>
    <property type="match status" value="1"/>
</dbReference>
<dbReference type="RefSeq" id="XP_015591251.1">
    <property type="nucleotide sequence ID" value="XM_015735765.2"/>
</dbReference>
<organism evidence="2 3">
    <name type="scientific">Cephus cinctus</name>
    <name type="common">Wheat stem sawfly</name>
    <dbReference type="NCBI Taxonomy" id="211228"/>
    <lineage>
        <taxon>Eukaryota</taxon>
        <taxon>Metazoa</taxon>
        <taxon>Ecdysozoa</taxon>
        <taxon>Arthropoda</taxon>
        <taxon>Hexapoda</taxon>
        <taxon>Insecta</taxon>
        <taxon>Pterygota</taxon>
        <taxon>Neoptera</taxon>
        <taxon>Endopterygota</taxon>
        <taxon>Hymenoptera</taxon>
        <taxon>Cephoidea</taxon>
        <taxon>Cephidae</taxon>
        <taxon>Cephus</taxon>
    </lineage>
</organism>
<accession>A0AAJ7BPJ8</accession>
<evidence type="ECO:0000313" key="2">
    <source>
        <dbReference type="Proteomes" id="UP000694920"/>
    </source>
</evidence>